<name>A0ABY6HUF1_9ARCH</name>
<keyword evidence="2" id="KW-1185">Reference proteome</keyword>
<dbReference type="Gene3D" id="3.30.110.150">
    <property type="entry name" value="SepF-like protein"/>
    <property type="match status" value="1"/>
</dbReference>
<proteinExistence type="predicted"/>
<reference evidence="1" key="1">
    <citation type="submission" date="2022-09" db="EMBL/GenBank/DDBJ databases">
        <title>Actin cytoskeleton and complex cell architecture in an #Asgard archaeon.</title>
        <authorList>
            <person name="Ponce Toledo R.I."/>
            <person name="Schleper C."/>
            <person name="Rodrigues Oliveira T."/>
            <person name="Wollweber F."/>
            <person name="Xu J."/>
            <person name="Rittmann S."/>
            <person name="Klingl A."/>
            <person name="Pilhofer M."/>
        </authorList>
    </citation>
    <scope>NUCLEOTIDE SEQUENCE</scope>
    <source>
        <strain evidence="1">B-35</strain>
    </source>
</reference>
<accession>A0ABY6HUF1</accession>
<organism evidence="1 2">
    <name type="scientific">Candidatus Lokiarchaeum ossiferum</name>
    <dbReference type="NCBI Taxonomy" id="2951803"/>
    <lineage>
        <taxon>Archaea</taxon>
        <taxon>Promethearchaeati</taxon>
        <taxon>Promethearchaeota</taxon>
        <taxon>Promethearchaeia</taxon>
        <taxon>Promethearchaeales</taxon>
        <taxon>Promethearchaeaceae</taxon>
        <taxon>Candidatus Lokiarchaeum</taxon>
    </lineage>
</organism>
<dbReference type="Proteomes" id="UP001208689">
    <property type="component" value="Chromosome"/>
</dbReference>
<evidence type="ECO:0008006" key="3">
    <source>
        <dbReference type="Google" id="ProtNLM"/>
    </source>
</evidence>
<protein>
    <recommendedName>
        <fullName evidence="3">Cell division protein SepF</fullName>
    </recommendedName>
</protein>
<sequence>MGIFTKKKQSGLSSRYNKEVHIKQITINSHRDFTVLRHNLLDGNIMICNLKPLVQIAKKDRTNQDLHNSLQKIKHYCIQNGAMVSKLEESLLLITPNSDFLINSV</sequence>
<dbReference type="EMBL" id="CP104013">
    <property type="protein sequence ID" value="UYP46174.1"/>
    <property type="molecule type" value="Genomic_DNA"/>
</dbReference>
<dbReference type="InterPro" id="IPR038594">
    <property type="entry name" value="SepF-like_sf"/>
</dbReference>
<evidence type="ECO:0000313" key="2">
    <source>
        <dbReference type="Proteomes" id="UP001208689"/>
    </source>
</evidence>
<gene>
    <name evidence="1" type="ORF">NEF87_002459</name>
</gene>
<evidence type="ECO:0000313" key="1">
    <source>
        <dbReference type="EMBL" id="UYP46174.1"/>
    </source>
</evidence>